<dbReference type="Gene3D" id="2.60.120.260">
    <property type="entry name" value="Galactose-binding domain-like"/>
    <property type="match status" value="1"/>
</dbReference>
<dbReference type="InterPro" id="IPR003305">
    <property type="entry name" value="CenC_carb-bd"/>
</dbReference>
<evidence type="ECO:0000256" key="5">
    <source>
        <dbReference type="ARBA" id="ARBA00022801"/>
    </source>
</evidence>
<dbReference type="GO" id="GO:0006032">
    <property type="term" value="P:chitin catabolic process"/>
    <property type="evidence" value="ECO:0007669"/>
    <property type="project" value="UniProtKB-KW"/>
</dbReference>
<dbReference type="EMBL" id="JACHJR010000001">
    <property type="protein sequence ID" value="MBB4945213.1"/>
    <property type="molecule type" value="Genomic_DNA"/>
</dbReference>
<name>A0A7W7S7B1_9ACTN</name>
<evidence type="ECO:0000256" key="2">
    <source>
        <dbReference type="ARBA" id="ARBA00012729"/>
    </source>
</evidence>
<evidence type="ECO:0000256" key="1">
    <source>
        <dbReference type="ARBA" id="ARBA00000822"/>
    </source>
</evidence>
<dbReference type="EC" id="3.2.1.14" evidence="2"/>
<evidence type="ECO:0000256" key="6">
    <source>
        <dbReference type="ARBA" id="ARBA00023024"/>
    </source>
</evidence>
<dbReference type="AlphaFoldDB" id="A0A7W7S7B1"/>
<dbReference type="Proteomes" id="UP000573327">
    <property type="component" value="Unassembled WGS sequence"/>
</dbReference>
<dbReference type="SUPFAM" id="SSF51445">
    <property type="entry name" value="(Trans)glycosidases"/>
    <property type="match status" value="1"/>
</dbReference>
<keyword evidence="13" id="KW-1185">Reference proteome</keyword>
<organism evidence="12 13">
    <name type="scientific">Kitasatospora gansuensis</name>
    <dbReference type="NCBI Taxonomy" id="258050"/>
    <lineage>
        <taxon>Bacteria</taxon>
        <taxon>Bacillati</taxon>
        <taxon>Actinomycetota</taxon>
        <taxon>Actinomycetes</taxon>
        <taxon>Kitasatosporales</taxon>
        <taxon>Streptomycetaceae</taxon>
        <taxon>Kitasatospora</taxon>
    </lineage>
</organism>
<dbReference type="InterPro" id="IPR008979">
    <property type="entry name" value="Galactose-bd-like_sf"/>
</dbReference>
<evidence type="ECO:0000313" key="13">
    <source>
        <dbReference type="Proteomes" id="UP000573327"/>
    </source>
</evidence>
<keyword evidence="3" id="KW-0147">Chitin-binding</keyword>
<dbReference type="GO" id="GO:0000272">
    <property type="term" value="P:polysaccharide catabolic process"/>
    <property type="evidence" value="ECO:0007669"/>
    <property type="project" value="UniProtKB-KW"/>
</dbReference>
<evidence type="ECO:0000259" key="11">
    <source>
        <dbReference type="PROSITE" id="PS51910"/>
    </source>
</evidence>
<dbReference type="FunFam" id="3.20.20.80:FF:000118">
    <property type="entry name" value="Probable bifunctional chitinase/lysozyme"/>
    <property type="match status" value="1"/>
</dbReference>
<dbReference type="SUPFAM" id="SSF49785">
    <property type="entry name" value="Galactose-binding domain-like"/>
    <property type="match status" value="1"/>
</dbReference>
<feature type="chain" id="PRO_5039721519" description="chitinase" evidence="10">
    <location>
        <begin position="34"/>
        <end position="582"/>
    </location>
</feature>
<dbReference type="InterPro" id="IPR001223">
    <property type="entry name" value="Glyco_hydro18_cat"/>
</dbReference>
<dbReference type="Pfam" id="PF02018">
    <property type="entry name" value="CBM_4_9"/>
    <property type="match status" value="1"/>
</dbReference>
<evidence type="ECO:0000256" key="8">
    <source>
        <dbReference type="ARBA" id="ARBA00023295"/>
    </source>
</evidence>
<evidence type="ECO:0000256" key="7">
    <source>
        <dbReference type="ARBA" id="ARBA00023277"/>
    </source>
</evidence>
<keyword evidence="9" id="KW-0624">Polysaccharide degradation</keyword>
<keyword evidence="8" id="KW-0326">Glycosidase</keyword>
<reference evidence="12 13" key="1">
    <citation type="submission" date="2020-08" db="EMBL/GenBank/DDBJ databases">
        <title>Sequencing the genomes of 1000 actinobacteria strains.</title>
        <authorList>
            <person name="Klenk H.-P."/>
        </authorList>
    </citation>
    <scope>NUCLEOTIDE SEQUENCE [LARGE SCALE GENOMIC DNA]</scope>
    <source>
        <strain evidence="12 13">DSM 44786</strain>
    </source>
</reference>
<dbReference type="PROSITE" id="PS51910">
    <property type="entry name" value="GH18_2"/>
    <property type="match status" value="1"/>
</dbReference>
<dbReference type="CDD" id="cd06543">
    <property type="entry name" value="GH18_PF-ChiA-like"/>
    <property type="match status" value="1"/>
</dbReference>
<keyword evidence="4 10" id="KW-0732">Signal</keyword>
<accession>A0A7W7S7B1</accession>
<dbReference type="GO" id="GO:0008061">
    <property type="term" value="F:chitin binding"/>
    <property type="evidence" value="ECO:0007669"/>
    <property type="project" value="UniProtKB-KW"/>
</dbReference>
<protein>
    <recommendedName>
        <fullName evidence="2">chitinase</fullName>
        <ecNumber evidence="2">3.2.1.14</ecNumber>
    </recommendedName>
</protein>
<feature type="domain" description="GH18" evidence="11">
    <location>
        <begin position="40"/>
        <end position="347"/>
    </location>
</feature>
<evidence type="ECO:0000256" key="3">
    <source>
        <dbReference type="ARBA" id="ARBA00022669"/>
    </source>
</evidence>
<dbReference type="InterPro" id="IPR052750">
    <property type="entry name" value="GH18_Chitinase"/>
</dbReference>
<feature type="signal peptide" evidence="10">
    <location>
        <begin position="1"/>
        <end position="33"/>
    </location>
</feature>
<dbReference type="PANTHER" id="PTHR42976:SF1">
    <property type="entry name" value="GH18 DOMAIN-CONTAINING PROTEIN-RELATED"/>
    <property type="match status" value="1"/>
</dbReference>
<dbReference type="PANTHER" id="PTHR42976">
    <property type="entry name" value="BIFUNCTIONAL CHITINASE/LYSOZYME-RELATED"/>
    <property type="match status" value="1"/>
</dbReference>
<evidence type="ECO:0000256" key="4">
    <source>
        <dbReference type="ARBA" id="ARBA00022729"/>
    </source>
</evidence>
<dbReference type="Gene3D" id="3.20.20.80">
    <property type="entry name" value="Glycosidases"/>
    <property type="match status" value="1"/>
</dbReference>
<keyword evidence="5" id="KW-0378">Hydrolase</keyword>
<proteinExistence type="predicted"/>
<dbReference type="Pfam" id="PF00704">
    <property type="entry name" value="Glyco_hydro_18"/>
    <property type="match status" value="1"/>
</dbReference>
<gene>
    <name evidence="12" type="ORF">F4556_000748</name>
</gene>
<comment type="caution">
    <text evidence="12">The sequence shown here is derived from an EMBL/GenBank/DDBJ whole genome shotgun (WGS) entry which is preliminary data.</text>
</comment>
<comment type="catalytic activity">
    <reaction evidence="1">
        <text>Random endo-hydrolysis of N-acetyl-beta-D-glucosaminide (1-&gt;4)-beta-linkages in chitin and chitodextrins.</text>
        <dbReference type="EC" id="3.2.1.14"/>
    </reaction>
</comment>
<keyword evidence="7" id="KW-0119">Carbohydrate metabolism</keyword>
<evidence type="ECO:0000313" key="12">
    <source>
        <dbReference type="EMBL" id="MBB4945213.1"/>
    </source>
</evidence>
<dbReference type="GO" id="GO:0008843">
    <property type="term" value="F:endochitinase activity"/>
    <property type="evidence" value="ECO:0007669"/>
    <property type="project" value="UniProtKB-EC"/>
</dbReference>
<evidence type="ECO:0000256" key="9">
    <source>
        <dbReference type="ARBA" id="ARBA00023326"/>
    </source>
</evidence>
<evidence type="ECO:0000256" key="10">
    <source>
        <dbReference type="SAM" id="SignalP"/>
    </source>
</evidence>
<dbReference type="RefSeq" id="WP_184911563.1">
    <property type="nucleotide sequence ID" value="NZ_JACHJR010000001.1"/>
</dbReference>
<dbReference type="InterPro" id="IPR017853">
    <property type="entry name" value="GH"/>
</dbReference>
<sequence length="582" mass="59203">MRLRRSVRAVVAAFATVAASAGLLTAGTAAAQAATPLPTRIFAPYFEAWTGESPAALAAQSGAKNLTMAFLQTATKGSCTPLWNGDTAMPVSSSIFGADIATIRANGGDVIPSFGGYTADNTGTELADSCTDVNQIAAAFEKVITTYEISRIDLDIEDNSLTNSGGIDRRNKAIKLVQDWAAANGRSIQFSYTLPTTTQGLADNGLAVLRNAIANNARIDVVNQMTFDYYDNAAHNMATDTQTATTGLYNQLAQLYPSRTPAQLWGSIGIIEMIGIDDFGPAETFTLANATTVYNWALSKGVNTLSFWALQRDNGGCVGTKGSDNCSGISQGTWDFSRIFAPYTSGTTTPANDFSVTAAPTAGSVVAGSSATAAISTAVTSGAAQSLALTVTGAPAGVTASVNPGTVTAGSGATLSVSTTAATVPGSYPLTVKATGASGSHTATYTLTVTGTGNPTGLVNGGLETGSPAPWTCQPGGAVVSTPAHSGTKSLQAAVTGSQTGQCGQSVTLAPNTSYTLTAWVQGSYAYVGVSGGATASTWTPNATTWTKLTVPFTTGASGTVTVYLHGWYGQGSVYGDDFSIA</sequence>
<keyword evidence="6" id="KW-0146">Chitin degradation</keyword>